<organism evidence="1 2">
    <name type="scientific">Actinokineospora cianjurensis</name>
    <dbReference type="NCBI Taxonomy" id="585224"/>
    <lineage>
        <taxon>Bacteria</taxon>
        <taxon>Bacillati</taxon>
        <taxon>Actinomycetota</taxon>
        <taxon>Actinomycetes</taxon>
        <taxon>Pseudonocardiales</taxon>
        <taxon>Pseudonocardiaceae</taxon>
        <taxon>Actinokineospora</taxon>
    </lineage>
</organism>
<protein>
    <submittedName>
        <fullName evidence="1">Uncharacterized protein</fullName>
    </submittedName>
</protein>
<evidence type="ECO:0000313" key="1">
    <source>
        <dbReference type="EMBL" id="RLK61375.1"/>
    </source>
</evidence>
<sequence length="756" mass="82748">MVTRIQSGKVHAHRFRPLLESEAVGGAPIVGEVPLDQFTVLSPDVELNAERNAVVEADGAPLSRFGARLRATIAKLRAISPGQVPLGLVRALEAASADDEYNIRQLAQTQISRTGSGTMYGALLRLHSPVVEPSMINGRILAQTQAAMAGEEHAPVVRAVDAEVLRLPRLLVDSADQVRHQADEARRLLSLDLYKYQGSDDREFIDDLILKGVKEPPLVVPFHLDAGESGSGWLLKAVDGARRTTASQMILHSLTGRDARFAMRHWSDGRGKLEIRDMTAADVLLARRLLTFEESSLTGLFPMASGHTARDQERQDQWRQTIAVRSPAIRAAHRVRTYFAFVVLDVEAFGGATFPHPAWQVVNDAVRQRHMPRAAAKQWAANDVWTLYAIDLIEEFASRGIIDEVERAALLNPRAVDFADVTPVSPERPYRNRLAAIAHLAALACTGDTVDITNQVLAENQERRHSHGRGQIVGAQARLLLGLHDDATGASISSTITSMCKDKVFYRLDLHPGATTWANLIGSSPEDLLAGAIDDLVQRYVQKPADRAEVGPFGPHQRALGFLGGLALAANPRLLEQDEHLTRTGRGGRGGRASTIGRHEPAVLLRHMMSSDEGLRQLAEIVRATTLAVPRVPADADGALTETRLRTDFLPELGRSATDVRSVPHEDTGQDPRVAWLMMSDKLEELVDGLTEHVAQMRGHEFDDRVVGPALELEGLPAEVVDPLKPKVNELAEFLADASAFWRIARRRTTSVGDPE</sequence>
<proteinExistence type="predicted"/>
<evidence type="ECO:0000313" key="2">
    <source>
        <dbReference type="Proteomes" id="UP000282454"/>
    </source>
</evidence>
<reference evidence="1 2" key="1">
    <citation type="submission" date="2018-10" db="EMBL/GenBank/DDBJ databases">
        <title>Genomic Encyclopedia of Archaeal and Bacterial Type Strains, Phase II (KMG-II): from individual species to whole genera.</title>
        <authorList>
            <person name="Goeker M."/>
        </authorList>
    </citation>
    <scope>NUCLEOTIDE SEQUENCE [LARGE SCALE GENOMIC DNA]</scope>
    <source>
        <strain evidence="1 2">DSM 45657</strain>
    </source>
</reference>
<keyword evidence="2" id="KW-1185">Reference proteome</keyword>
<name>A0A421BAQ0_9PSEU</name>
<gene>
    <name evidence="1" type="ORF">CLV68_1914</name>
</gene>
<accession>A0A421BAQ0</accession>
<comment type="caution">
    <text evidence="1">The sequence shown here is derived from an EMBL/GenBank/DDBJ whole genome shotgun (WGS) entry which is preliminary data.</text>
</comment>
<dbReference type="AlphaFoldDB" id="A0A421BAQ0"/>
<dbReference type="EMBL" id="RCDD01000001">
    <property type="protein sequence ID" value="RLK61375.1"/>
    <property type="molecule type" value="Genomic_DNA"/>
</dbReference>
<dbReference type="Proteomes" id="UP000282454">
    <property type="component" value="Unassembled WGS sequence"/>
</dbReference>